<name>K1JKY2_AERVE</name>
<dbReference type="Proteomes" id="UP000006087">
    <property type="component" value="Unassembled WGS sequence"/>
</dbReference>
<dbReference type="RefSeq" id="WP_005344064.1">
    <property type="nucleotide sequence ID" value="NZ_JH823256.1"/>
</dbReference>
<proteinExistence type="predicted"/>
<evidence type="ECO:0000313" key="3">
    <source>
        <dbReference type="Proteomes" id="UP000006087"/>
    </source>
</evidence>
<reference evidence="2 3" key="1">
    <citation type="submission" date="2012-06" db="EMBL/GenBank/DDBJ databases">
        <title>The Genome Sequence of Aeromonas veronii AMC34.</title>
        <authorList>
            <consortium name="The Broad Institute Genome Sequencing Platform"/>
            <person name="Earl A."/>
            <person name="Ward D."/>
            <person name="Feldgarden M."/>
            <person name="Gevers D."/>
            <person name="Graf J."/>
            <person name="Tomasi A."/>
            <person name="Horneman A."/>
            <person name="Walker B."/>
            <person name="Young S.K."/>
            <person name="Zeng Q."/>
            <person name="Gargeya S."/>
            <person name="Fitzgerald M."/>
            <person name="Haas B."/>
            <person name="Abouelleil A."/>
            <person name="Alvarado L."/>
            <person name="Arachchi H.M."/>
            <person name="Berlin A.M."/>
            <person name="Chapman S.B."/>
            <person name="Goldberg J."/>
            <person name="Griggs A."/>
            <person name="Gujja S."/>
            <person name="Hansen M."/>
            <person name="Howarth C."/>
            <person name="Imamovic A."/>
            <person name="Larimer J."/>
            <person name="McCowan C."/>
            <person name="Montmayeur A."/>
            <person name="Murphy C."/>
            <person name="Neiman D."/>
            <person name="Pearson M."/>
            <person name="Priest M."/>
            <person name="Roberts A."/>
            <person name="Saif S."/>
            <person name="Shea T."/>
            <person name="Sisk P."/>
            <person name="Sykes S."/>
            <person name="Wortman J."/>
            <person name="Nusbaum C."/>
            <person name="Birren B."/>
        </authorList>
    </citation>
    <scope>NUCLEOTIDE SEQUENCE [LARGE SCALE GENOMIC DNA]</scope>
    <source>
        <strain evidence="2 3">AMC34</strain>
    </source>
</reference>
<protein>
    <recommendedName>
        <fullName evidence="4">Lipoprotein</fullName>
    </recommendedName>
</protein>
<dbReference type="PROSITE" id="PS51257">
    <property type="entry name" value="PROKAR_LIPOPROTEIN"/>
    <property type="match status" value="1"/>
</dbReference>
<dbReference type="HOGENOM" id="CLU_1933543_0_0_6"/>
<accession>K1JKY2</accession>
<dbReference type="EMBL" id="AGWU01000018">
    <property type="protein sequence ID" value="EKB20069.1"/>
    <property type="molecule type" value="Genomic_DNA"/>
</dbReference>
<evidence type="ECO:0000313" key="2">
    <source>
        <dbReference type="EMBL" id="EKB20069.1"/>
    </source>
</evidence>
<gene>
    <name evidence="2" type="ORF">HMPREF1168_02017</name>
</gene>
<dbReference type="AlphaFoldDB" id="K1JKY2"/>
<evidence type="ECO:0008006" key="4">
    <source>
        <dbReference type="Google" id="ProtNLM"/>
    </source>
</evidence>
<dbReference type="PATRIC" id="fig|1073383.3.peg.2028"/>
<feature type="region of interest" description="Disordered" evidence="1">
    <location>
        <begin position="48"/>
        <end position="76"/>
    </location>
</feature>
<feature type="compositionally biased region" description="Polar residues" evidence="1">
    <location>
        <begin position="52"/>
        <end position="76"/>
    </location>
</feature>
<sequence length="130" mass="14073">MKKSLAILVTMTLLTTGCSNISTRDALIGATALGAAGAIGYYAGHHKKSGKESGSAQFDQQDLTGMRESQASDQLQQHGFHMVDGWQNDHGNHASFAIWYNDNSHQCLQLKSVHGDVKNASDTRNENCHS</sequence>
<organism evidence="2 3">
    <name type="scientific">Aeromonas veronii AMC34</name>
    <dbReference type="NCBI Taxonomy" id="1073383"/>
    <lineage>
        <taxon>Bacteria</taxon>
        <taxon>Pseudomonadati</taxon>
        <taxon>Pseudomonadota</taxon>
        <taxon>Gammaproteobacteria</taxon>
        <taxon>Aeromonadales</taxon>
        <taxon>Aeromonadaceae</taxon>
        <taxon>Aeromonas</taxon>
    </lineage>
</organism>
<evidence type="ECO:0000256" key="1">
    <source>
        <dbReference type="SAM" id="MobiDB-lite"/>
    </source>
</evidence>
<comment type="caution">
    <text evidence="2">The sequence shown here is derived from an EMBL/GenBank/DDBJ whole genome shotgun (WGS) entry which is preliminary data.</text>
</comment>